<evidence type="ECO:0000256" key="5">
    <source>
        <dbReference type="ARBA" id="ARBA00022692"/>
    </source>
</evidence>
<feature type="transmembrane region" description="Helical" evidence="10">
    <location>
        <begin position="108"/>
        <end position="125"/>
    </location>
</feature>
<dbReference type="PANTHER" id="PTHR14154">
    <property type="entry name" value="UPF0041 BRAIN PROTEIN 44-RELATED"/>
    <property type="match status" value="1"/>
</dbReference>
<evidence type="ECO:0000313" key="11">
    <source>
        <dbReference type="EMBL" id="WZN60434.1"/>
    </source>
</evidence>
<keyword evidence="7 10" id="KW-0472">Membrane</keyword>
<evidence type="ECO:0000256" key="2">
    <source>
        <dbReference type="ARBA" id="ARBA00004229"/>
    </source>
</evidence>
<protein>
    <submittedName>
        <fullName evidence="11">Carotene biosynthesis-related protein CBR</fullName>
    </submittedName>
</protein>
<comment type="similarity">
    <text evidence="8">Belongs to the ELIP/psbS family.</text>
</comment>
<feature type="transmembrane region" description="Helical" evidence="10">
    <location>
        <begin position="146"/>
        <end position="165"/>
    </location>
</feature>
<evidence type="ECO:0000256" key="6">
    <source>
        <dbReference type="ARBA" id="ARBA00022989"/>
    </source>
</evidence>
<feature type="compositionally biased region" description="Pro residues" evidence="9">
    <location>
        <begin position="44"/>
        <end position="53"/>
    </location>
</feature>
<evidence type="ECO:0000256" key="10">
    <source>
        <dbReference type="SAM" id="Phobius"/>
    </source>
</evidence>
<evidence type="ECO:0000313" key="12">
    <source>
        <dbReference type="Proteomes" id="UP001472866"/>
    </source>
</evidence>
<dbReference type="InterPro" id="IPR022796">
    <property type="entry name" value="Chloroa_b-bind"/>
</dbReference>
<dbReference type="Proteomes" id="UP001472866">
    <property type="component" value="Chromosome 03"/>
</dbReference>
<dbReference type="GO" id="GO:0009507">
    <property type="term" value="C:chloroplast"/>
    <property type="evidence" value="ECO:0007669"/>
    <property type="project" value="UniProtKB-SubCell"/>
</dbReference>
<dbReference type="GO" id="GO:0016020">
    <property type="term" value="C:membrane"/>
    <property type="evidence" value="ECO:0007669"/>
    <property type="project" value="UniProtKB-SubCell"/>
</dbReference>
<gene>
    <name evidence="11" type="ORF">HKI87_03g19630</name>
</gene>
<sequence>MQSVAMKSVTRALPKRFAAVSSRRATVVVRASEEPPTTEGSSPATPPPPPPAPAKKSISFGDAMAFSGAGPETINGRLAMLGFIAALGAEASSGETVFQQIGDAEPSILFAFIMFAAASLIPIFKGVKKEKFAFFSPEAEMLNGRAAMIGFALLIAIEAKSGAAFF</sequence>
<evidence type="ECO:0000256" key="8">
    <source>
        <dbReference type="ARBA" id="ARBA00037956"/>
    </source>
</evidence>
<evidence type="ECO:0000256" key="7">
    <source>
        <dbReference type="ARBA" id="ARBA00023136"/>
    </source>
</evidence>
<keyword evidence="5 10" id="KW-0812">Transmembrane</keyword>
<accession>A0AAX4P2K7</accession>
<dbReference type="EMBL" id="CP151503">
    <property type="protein sequence ID" value="WZN60434.1"/>
    <property type="molecule type" value="Genomic_DNA"/>
</dbReference>
<keyword evidence="12" id="KW-1185">Reference proteome</keyword>
<reference evidence="11 12" key="1">
    <citation type="submission" date="2024-03" db="EMBL/GenBank/DDBJ databases">
        <title>Complete genome sequence of the green alga Chloropicon roscoffensis RCC1871.</title>
        <authorList>
            <person name="Lemieux C."/>
            <person name="Pombert J.-F."/>
            <person name="Otis C."/>
            <person name="Turmel M."/>
        </authorList>
    </citation>
    <scope>NUCLEOTIDE SEQUENCE [LARGE SCALE GENOMIC DNA]</scope>
    <source>
        <strain evidence="11 12">RCC1871</strain>
    </source>
</reference>
<organism evidence="11 12">
    <name type="scientific">Chloropicon roscoffensis</name>
    <dbReference type="NCBI Taxonomy" id="1461544"/>
    <lineage>
        <taxon>Eukaryota</taxon>
        <taxon>Viridiplantae</taxon>
        <taxon>Chlorophyta</taxon>
        <taxon>Chloropicophyceae</taxon>
        <taxon>Chloropicales</taxon>
        <taxon>Chloropicaceae</taxon>
        <taxon>Chloropicon</taxon>
    </lineage>
</organism>
<dbReference type="Pfam" id="PF00504">
    <property type="entry name" value="Chloroa_b-bind"/>
    <property type="match status" value="1"/>
</dbReference>
<keyword evidence="3" id="KW-0150">Chloroplast</keyword>
<keyword evidence="4" id="KW-0934">Plastid</keyword>
<comment type="subcellular location">
    <subcellularLocation>
        <location evidence="1">Membrane</location>
        <topology evidence="1">Multi-pass membrane protein</topology>
    </subcellularLocation>
    <subcellularLocation>
        <location evidence="2">Plastid</location>
        <location evidence="2">Chloroplast</location>
    </subcellularLocation>
</comment>
<name>A0AAX4P2K7_9CHLO</name>
<evidence type="ECO:0000256" key="9">
    <source>
        <dbReference type="SAM" id="MobiDB-lite"/>
    </source>
</evidence>
<evidence type="ECO:0000256" key="4">
    <source>
        <dbReference type="ARBA" id="ARBA00022640"/>
    </source>
</evidence>
<evidence type="ECO:0000256" key="3">
    <source>
        <dbReference type="ARBA" id="ARBA00022528"/>
    </source>
</evidence>
<feature type="compositionally biased region" description="Low complexity" evidence="9">
    <location>
        <begin position="20"/>
        <end position="43"/>
    </location>
</feature>
<feature type="region of interest" description="Disordered" evidence="9">
    <location>
        <begin position="20"/>
        <end position="56"/>
    </location>
</feature>
<dbReference type="SUPFAM" id="SSF103511">
    <property type="entry name" value="Chlorophyll a-b binding protein"/>
    <property type="match status" value="1"/>
</dbReference>
<evidence type="ECO:0000256" key="1">
    <source>
        <dbReference type="ARBA" id="ARBA00004141"/>
    </source>
</evidence>
<keyword evidence="6 10" id="KW-1133">Transmembrane helix</keyword>
<dbReference type="AlphaFoldDB" id="A0AAX4P2K7"/>
<proteinExistence type="inferred from homology"/>